<dbReference type="AlphaFoldDB" id="A0A7K3NR99"/>
<name>A0A7K3NR99_9BACT</name>
<comment type="caution">
    <text evidence="1">The sequence shown here is derived from an EMBL/GenBank/DDBJ whole genome shotgun (WGS) entry which is preliminary data.</text>
</comment>
<organism evidence="1 2">
    <name type="scientific">Desulfolutivibrio sulfodismutans</name>
    <dbReference type="NCBI Taxonomy" id="63561"/>
    <lineage>
        <taxon>Bacteria</taxon>
        <taxon>Pseudomonadati</taxon>
        <taxon>Thermodesulfobacteriota</taxon>
        <taxon>Desulfovibrionia</taxon>
        <taxon>Desulfovibrionales</taxon>
        <taxon>Desulfovibrionaceae</taxon>
        <taxon>Desulfolutivibrio</taxon>
    </lineage>
</organism>
<dbReference type="RefSeq" id="WP_163303720.1">
    <property type="nucleotide sequence ID" value="NZ_JAAGRQ010000124.1"/>
</dbReference>
<dbReference type="InterPro" id="IPR046653">
    <property type="entry name" value="DUF6765"/>
</dbReference>
<dbReference type="Proteomes" id="UP000469724">
    <property type="component" value="Unassembled WGS sequence"/>
</dbReference>
<proteinExistence type="predicted"/>
<reference evidence="1 2" key="1">
    <citation type="submission" date="2020-02" db="EMBL/GenBank/DDBJ databases">
        <title>Comparative genomics of sulfur disproportionating microorganisms.</title>
        <authorList>
            <person name="Ward L.M."/>
            <person name="Bertran E."/>
            <person name="Johnston D.T."/>
        </authorList>
    </citation>
    <scope>NUCLEOTIDE SEQUENCE [LARGE SCALE GENOMIC DNA]</scope>
    <source>
        <strain evidence="1 2">DSM 3696</strain>
    </source>
</reference>
<dbReference type="Pfam" id="PF20551">
    <property type="entry name" value="DUF6765"/>
    <property type="match status" value="1"/>
</dbReference>
<sequence>MEIDFHHHATYLIAVLAGIAPHEAAVLAHACQLTDDNTRTCRIDHGLASTFVTTISQAADPLRCPGVSQRIFCLFHFPPGNPEAARNLRRDGQTHPLVCTPGGEAADRLLDTALASGDLYRLGLACHTFADAFAHQNFVGGTTAFNGLRPGPHGPIPRLGHEDAGAAPDDPLACWTDPRLREPVVRCAGRFLDAARGLYRRLSRHSLLSPARQEETPEACLARDLTRALGLEDPGRPDMAERMRRLEALALTPRYGWHPMPDYSPTAWFDAAVAVTGPYSPADGISAPFWNCRWRSPETRTESHWYRFQKAVSGHAVDMLAHLGPRLAGVSLPDW</sequence>
<dbReference type="EMBL" id="JAAGRQ010000124">
    <property type="protein sequence ID" value="NDY58647.1"/>
    <property type="molecule type" value="Genomic_DNA"/>
</dbReference>
<protein>
    <submittedName>
        <fullName evidence="1">Uncharacterized protein</fullName>
    </submittedName>
</protein>
<gene>
    <name evidence="1" type="ORF">G3N56_18080</name>
</gene>
<keyword evidence="2" id="KW-1185">Reference proteome</keyword>
<evidence type="ECO:0000313" key="2">
    <source>
        <dbReference type="Proteomes" id="UP000469724"/>
    </source>
</evidence>
<evidence type="ECO:0000313" key="1">
    <source>
        <dbReference type="EMBL" id="NDY58647.1"/>
    </source>
</evidence>
<accession>A0A7K3NR99</accession>